<evidence type="ECO:0000313" key="3">
    <source>
        <dbReference type="Proteomes" id="UP001521222"/>
    </source>
</evidence>
<keyword evidence="1" id="KW-0175">Coiled coil</keyword>
<accession>A0ABR3R967</accession>
<dbReference type="EMBL" id="JAKIXB020000017">
    <property type="protein sequence ID" value="KAL1600976.1"/>
    <property type="molecule type" value="Genomic_DNA"/>
</dbReference>
<proteinExistence type="predicted"/>
<sequence length="139" mass="15727">MSRTQPTDVSEFDIPAFETFLYQGNSVDPNHVEKLVRRAKRSKITGGSLSNEGCLRLLVPALVAMLKLACDQTEVKRIEIAALKEEVEQHANIIVEKNQEIEELKRKAEELDSKLRIVRTAVKEQLWDIMIGHLASLGF</sequence>
<feature type="coiled-coil region" evidence="1">
    <location>
        <begin position="80"/>
        <end position="121"/>
    </location>
</feature>
<organism evidence="2 3">
    <name type="scientific">Nothophoma quercina</name>
    <dbReference type="NCBI Taxonomy" id="749835"/>
    <lineage>
        <taxon>Eukaryota</taxon>
        <taxon>Fungi</taxon>
        <taxon>Dikarya</taxon>
        <taxon>Ascomycota</taxon>
        <taxon>Pezizomycotina</taxon>
        <taxon>Dothideomycetes</taxon>
        <taxon>Pleosporomycetidae</taxon>
        <taxon>Pleosporales</taxon>
        <taxon>Pleosporineae</taxon>
        <taxon>Didymellaceae</taxon>
        <taxon>Nothophoma</taxon>
    </lineage>
</organism>
<reference evidence="2 3" key="1">
    <citation type="submission" date="2024-02" db="EMBL/GenBank/DDBJ databases">
        <title>De novo assembly and annotation of 12 fungi associated with fruit tree decline syndrome in Ontario, Canada.</title>
        <authorList>
            <person name="Sulman M."/>
            <person name="Ellouze W."/>
            <person name="Ilyukhin E."/>
        </authorList>
    </citation>
    <scope>NUCLEOTIDE SEQUENCE [LARGE SCALE GENOMIC DNA]</scope>
    <source>
        <strain evidence="2 3">M97-236</strain>
    </source>
</reference>
<gene>
    <name evidence="2" type="ORF">SLS59_005642</name>
</gene>
<evidence type="ECO:0000256" key="1">
    <source>
        <dbReference type="SAM" id="Coils"/>
    </source>
</evidence>
<dbReference type="Proteomes" id="UP001521222">
    <property type="component" value="Unassembled WGS sequence"/>
</dbReference>
<evidence type="ECO:0000313" key="2">
    <source>
        <dbReference type="EMBL" id="KAL1600976.1"/>
    </source>
</evidence>
<protein>
    <submittedName>
        <fullName evidence="2">Uncharacterized protein</fullName>
    </submittedName>
</protein>
<keyword evidence="3" id="KW-1185">Reference proteome</keyword>
<comment type="caution">
    <text evidence="2">The sequence shown here is derived from an EMBL/GenBank/DDBJ whole genome shotgun (WGS) entry which is preliminary data.</text>
</comment>
<name>A0ABR3R967_9PLEO</name>